<dbReference type="EMBL" id="JACHMC010000001">
    <property type="protein sequence ID" value="MBB4883731.1"/>
    <property type="molecule type" value="Genomic_DNA"/>
</dbReference>
<evidence type="ECO:0000313" key="2">
    <source>
        <dbReference type="Proteomes" id="UP000560081"/>
    </source>
</evidence>
<keyword evidence="2" id="KW-1185">Reference proteome</keyword>
<gene>
    <name evidence="1" type="ORF">BJ976_002082</name>
</gene>
<evidence type="ECO:0000313" key="1">
    <source>
        <dbReference type="EMBL" id="MBB4883731.1"/>
    </source>
</evidence>
<dbReference type="Proteomes" id="UP000560081">
    <property type="component" value="Unassembled WGS sequence"/>
</dbReference>
<name>A0A4Y8WYX7_9MICC</name>
<sequence>MTERGDVAARVWRGLVGPLGRAESAAVLGVAAVTGLAVARQTGTRRGPGAALLLGAVAVDVTGGMVAFQLPATRERYRSSSLADRLGLAAAHVQCLALPPAGEGTWSRALARWGGVVGATAVLQAVVPERRRRAAGTALGVVLAAADLATDRSAQRWLGPVWHLKLVAGHATLPDPR</sequence>
<organism evidence="1 2">
    <name type="scientific">Micrococcus flavus</name>
    <dbReference type="NCBI Taxonomy" id="384602"/>
    <lineage>
        <taxon>Bacteria</taxon>
        <taxon>Bacillati</taxon>
        <taxon>Actinomycetota</taxon>
        <taxon>Actinomycetes</taxon>
        <taxon>Micrococcales</taxon>
        <taxon>Micrococcaceae</taxon>
        <taxon>Micrococcus</taxon>
    </lineage>
</organism>
<protein>
    <submittedName>
        <fullName evidence="1">Uncharacterized protein</fullName>
    </submittedName>
</protein>
<proteinExistence type="predicted"/>
<comment type="caution">
    <text evidence="1">The sequence shown here is derived from an EMBL/GenBank/DDBJ whole genome shotgun (WGS) entry which is preliminary data.</text>
</comment>
<dbReference type="RefSeq" id="WP_135030507.1">
    <property type="nucleotide sequence ID" value="NZ_BMLA01000004.1"/>
</dbReference>
<reference evidence="1 2" key="1">
    <citation type="submission" date="2020-08" db="EMBL/GenBank/DDBJ databases">
        <title>Sequencing the genomes of 1000 actinobacteria strains.</title>
        <authorList>
            <person name="Klenk H.-P."/>
        </authorList>
    </citation>
    <scope>NUCLEOTIDE SEQUENCE [LARGE SCALE GENOMIC DNA]</scope>
    <source>
        <strain evidence="1 2">DSM 19079</strain>
    </source>
</reference>
<dbReference type="OrthoDB" id="9762834at2"/>
<dbReference type="AlphaFoldDB" id="A0A4Y8WYX7"/>
<accession>A0A4Y8WYX7</accession>